<dbReference type="Proteomes" id="UP000219546">
    <property type="component" value="Unassembled WGS sequence"/>
</dbReference>
<proteinExistence type="predicted"/>
<feature type="signal peptide" evidence="2">
    <location>
        <begin position="1"/>
        <end position="26"/>
    </location>
</feature>
<evidence type="ECO:0000256" key="1">
    <source>
        <dbReference type="SAM" id="MobiDB-lite"/>
    </source>
</evidence>
<sequence length="114" mass="13410">MKKRILILITAAVMLALVLNEAPVLANTPEPDKQVQFTEDQKKVLADLYKEIFELRKTVVDKYVEYGAMSKETAEKVKSWMDEHYLRMEERGFQPMEHRHHQGHKKVKEGENQQ</sequence>
<feature type="compositionally biased region" description="Basic residues" evidence="1">
    <location>
        <begin position="98"/>
        <end position="107"/>
    </location>
</feature>
<evidence type="ECO:0000256" key="2">
    <source>
        <dbReference type="SAM" id="SignalP"/>
    </source>
</evidence>
<keyword evidence="2" id="KW-0732">Signal</keyword>
<dbReference type="AlphaFoldDB" id="A0A285CSH0"/>
<feature type="chain" id="PRO_5012718550" evidence="2">
    <location>
        <begin position="27"/>
        <end position="114"/>
    </location>
</feature>
<dbReference type="EMBL" id="OAOP01000004">
    <property type="protein sequence ID" value="SNX70507.1"/>
    <property type="molecule type" value="Genomic_DNA"/>
</dbReference>
<evidence type="ECO:0000313" key="4">
    <source>
        <dbReference type="Proteomes" id="UP000219546"/>
    </source>
</evidence>
<dbReference type="Pfam" id="PF10925">
    <property type="entry name" value="DUF2680"/>
    <property type="match status" value="1"/>
</dbReference>
<evidence type="ECO:0000313" key="3">
    <source>
        <dbReference type="EMBL" id="SNX70507.1"/>
    </source>
</evidence>
<accession>A0A285CSH0</accession>
<dbReference type="InterPro" id="IPR024485">
    <property type="entry name" value="DUF2680"/>
</dbReference>
<keyword evidence="4" id="KW-1185">Reference proteome</keyword>
<dbReference type="RefSeq" id="WP_097158555.1">
    <property type="nucleotide sequence ID" value="NZ_JBEPMQ010000010.1"/>
</dbReference>
<dbReference type="OrthoDB" id="2883543at2"/>
<name>A0A285CSH0_9BACI</name>
<feature type="region of interest" description="Disordered" evidence="1">
    <location>
        <begin position="91"/>
        <end position="114"/>
    </location>
</feature>
<gene>
    <name evidence="3" type="ORF">SAMN05877753_104153</name>
</gene>
<reference evidence="3 4" key="1">
    <citation type="submission" date="2017-08" db="EMBL/GenBank/DDBJ databases">
        <authorList>
            <person name="de Groot N.N."/>
        </authorList>
    </citation>
    <scope>NUCLEOTIDE SEQUENCE [LARGE SCALE GENOMIC DNA]</scope>
    <source>
        <strain evidence="3 4">JC228</strain>
    </source>
</reference>
<organism evidence="3 4">
    <name type="scientific">Bacillus oleivorans</name>
    <dbReference type="NCBI Taxonomy" id="1448271"/>
    <lineage>
        <taxon>Bacteria</taxon>
        <taxon>Bacillati</taxon>
        <taxon>Bacillota</taxon>
        <taxon>Bacilli</taxon>
        <taxon>Bacillales</taxon>
        <taxon>Bacillaceae</taxon>
        <taxon>Bacillus</taxon>
    </lineage>
</organism>
<protein>
    <submittedName>
        <fullName evidence="3">Uncharacterized protein DUF2680</fullName>
    </submittedName>
</protein>